<proteinExistence type="predicted"/>
<organism evidence="3 4">
    <name type="scientific">Carnegiea gigantea</name>
    <dbReference type="NCBI Taxonomy" id="171969"/>
    <lineage>
        <taxon>Eukaryota</taxon>
        <taxon>Viridiplantae</taxon>
        <taxon>Streptophyta</taxon>
        <taxon>Embryophyta</taxon>
        <taxon>Tracheophyta</taxon>
        <taxon>Spermatophyta</taxon>
        <taxon>Magnoliopsida</taxon>
        <taxon>eudicotyledons</taxon>
        <taxon>Gunneridae</taxon>
        <taxon>Pentapetalae</taxon>
        <taxon>Caryophyllales</taxon>
        <taxon>Cactineae</taxon>
        <taxon>Cactaceae</taxon>
        <taxon>Cactoideae</taxon>
        <taxon>Echinocereeae</taxon>
        <taxon>Carnegiea</taxon>
    </lineage>
</organism>
<dbReference type="InterPro" id="IPR032001">
    <property type="entry name" value="SAWADEE_dom"/>
</dbReference>
<sequence length="504" mass="56989">MGTKKRRTPAPMKNAAAGETPPVGPPLEFRNAADDDAWYSVNLVLQGETLVVKYREFPADRDEEFHAGDLTTAEEIAALRKRFRPLSRQLEASDCRLVDEGMRVCALRVFAEDDRRYYDAVVEAVKHDEHTIINEVENCSCSFVLCWLHGPEAGTLTSARVEDLCPVRSCAELDPRLACFLEIAKWNHGITSPCSKFLREGGNCNQESPVSSSEHRHLCANKKSDSAMKIQTESLDDAGDFAFERNEDVDLGGGNCIFPNLKRSNGNYLLLVDKVEDVTYIGPKRRESSSTALEDKESSLRDDEDSRHSGAMERLVEDVSYMDLQQEGQIKINAVHRNARYFVLVENLEKHVSPSTIVDFVRDATSVEVEAFVFLSLSSEPYTRGALVVNSLEELERLCNFMDKNDQMIISSKGRPWIVPTSSGPDWVIPSFWCLEPDVKNTRLHSIGTQLRIVKLGTEEYSKAERLRELFLEFTKHQEQLFKRLALEEDNIFNSSHHFSGSQQ</sequence>
<dbReference type="PANTHER" id="PTHR36384:SF1">
    <property type="entry name" value="SAWADEE PROTEIN"/>
    <property type="match status" value="1"/>
</dbReference>
<name>A0A9Q1JQM7_9CARY</name>
<keyword evidence="4" id="KW-1185">Reference proteome</keyword>
<evidence type="ECO:0000313" key="4">
    <source>
        <dbReference type="Proteomes" id="UP001153076"/>
    </source>
</evidence>
<gene>
    <name evidence="3" type="ORF">Cgig2_009386</name>
</gene>
<dbReference type="GO" id="GO:0003682">
    <property type="term" value="F:chromatin binding"/>
    <property type="evidence" value="ECO:0007669"/>
    <property type="project" value="InterPro"/>
</dbReference>
<dbReference type="AlphaFoldDB" id="A0A9Q1JQM7"/>
<feature type="region of interest" description="Disordered" evidence="1">
    <location>
        <begin position="1"/>
        <end position="24"/>
    </location>
</feature>
<evidence type="ECO:0000313" key="3">
    <source>
        <dbReference type="EMBL" id="KAJ8429230.1"/>
    </source>
</evidence>
<protein>
    <recommendedName>
        <fullName evidence="2">SAWADEE domain-containing protein</fullName>
    </recommendedName>
</protein>
<evidence type="ECO:0000256" key="1">
    <source>
        <dbReference type="SAM" id="MobiDB-lite"/>
    </source>
</evidence>
<accession>A0A9Q1JQM7</accession>
<dbReference type="Proteomes" id="UP001153076">
    <property type="component" value="Unassembled WGS sequence"/>
</dbReference>
<dbReference type="Pfam" id="PF16719">
    <property type="entry name" value="SAWADEE"/>
    <property type="match status" value="1"/>
</dbReference>
<dbReference type="OrthoDB" id="1866990at2759"/>
<evidence type="ECO:0000259" key="2">
    <source>
        <dbReference type="Pfam" id="PF16719"/>
    </source>
</evidence>
<comment type="caution">
    <text evidence="3">The sequence shown here is derived from an EMBL/GenBank/DDBJ whole genome shotgun (WGS) entry which is preliminary data.</text>
</comment>
<dbReference type="Gene3D" id="2.30.30.140">
    <property type="match status" value="1"/>
</dbReference>
<dbReference type="EMBL" id="JAKOGI010000919">
    <property type="protein sequence ID" value="KAJ8429230.1"/>
    <property type="molecule type" value="Genomic_DNA"/>
</dbReference>
<dbReference type="PANTHER" id="PTHR36384">
    <property type="entry name" value="SAWADEE PROTEIN"/>
    <property type="match status" value="1"/>
</dbReference>
<feature type="domain" description="SAWADEE" evidence="2">
    <location>
        <begin position="27"/>
        <end position="165"/>
    </location>
</feature>
<reference evidence="3" key="1">
    <citation type="submission" date="2022-04" db="EMBL/GenBank/DDBJ databases">
        <title>Carnegiea gigantea Genome sequencing and assembly v2.</title>
        <authorList>
            <person name="Copetti D."/>
            <person name="Sanderson M.J."/>
            <person name="Burquez A."/>
            <person name="Wojciechowski M.F."/>
        </authorList>
    </citation>
    <scope>NUCLEOTIDE SEQUENCE</scope>
    <source>
        <strain evidence="3">SGP5-SGP5p</strain>
        <tissue evidence="3">Aerial part</tissue>
    </source>
</reference>
<feature type="region of interest" description="Disordered" evidence="1">
    <location>
        <begin position="285"/>
        <end position="309"/>
    </location>
</feature>